<keyword evidence="1" id="KW-0472">Membrane</keyword>
<gene>
    <name evidence="2" type="ORF">PanWU01x14_097430</name>
</gene>
<accession>A0A2P5D4E6</accession>
<proteinExistence type="predicted"/>
<protein>
    <submittedName>
        <fullName evidence="2">Uncharacterized protein</fullName>
    </submittedName>
</protein>
<evidence type="ECO:0000313" key="3">
    <source>
        <dbReference type="Proteomes" id="UP000237105"/>
    </source>
</evidence>
<keyword evidence="1" id="KW-0812">Transmembrane</keyword>
<comment type="caution">
    <text evidence="2">The sequence shown here is derived from an EMBL/GenBank/DDBJ whole genome shotgun (WGS) entry which is preliminary data.</text>
</comment>
<name>A0A2P5D4E6_PARAD</name>
<sequence>MFCSYIIFLSYFQKFICIHINLFCLCWFLIQKLEFRLLLFDILSFYARYFGIRNPMATILFSTWMKKILMLFG</sequence>
<evidence type="ECO:0000313" key="2">
    <source>
        <dbReference type="EMBL" id="PON68183.1"/>
    </source>
</evidence>
<keyword evidence="1" id="KW-1133">Transmembrane helix</keyword>
<dbReference type="OrthoDB" id="10404520at2759"/>
<evidence type="ECO:0000256" key="1">
    <source>
        <dbReference type="SAM" id="Phobius"/>
    </source>
</evidence>
<dbReference type="Proteomes" id="UP000237105">
    <property type="component" value="Unassembled WGS sequence"/>
</dbReference>
<dbReference type="AlphaFoldDB" id="A0A2P5D4E6"/>
<organism evidence="2 3">
    <name type="scientific">Parasponia andersonii</name>
    <name type="common">Sponia andersonii</name>
    <dbReference type="NCBI Taxonomy" id="3476"/>
    <lineage>
        <taxon>Eukaryota</taxon>
        <taxon>Viridiplantae</taxon>
        <taxon>Streptophyta</taxon>
        <taxon>Embryophyta</taxon>
        <taxon>Tracheophyta</taxon>
        <taxon>Spermatophyta</taxon>
        <taxon>Magnoliopsida</taxon>
        <taxon>eudicotyledons</taxon>
        <taxon>Gunneridae</taxon>
        <taxon>Pentapetalae</taxon>
        <taxon>rosids</taxon>
        <taxon>fabids</taxon>
        <taxon>Rosales</taxon>
        <taxon>Cannabaceae</taxon>
        <taxon>Parasponia</taxon>
    </lineage>
</organism>
<dbReference type="EMBL" id="JXTB01000065">
    <property type="protein sequence ID" value="PON68183.1"/>
    <property type="molecule type" value="Genomic_DNA"/>
</dbReference>
<feature type="transmembrane region" description="Helical" evidence="1">
    <location>
        <begin position="6"/>
        <end position="30"/>
    </location>
</feature>
<reference evidence="3" key="1">
    <citation type="submission" date="2016-06" db="EMBL/GenBank/DDBJ databases">
        <title>Parallel loss of symbiosis genes in relatives of nitrogen-fixing non-legume Parasponia.</title>
        <authorList>
            <person name="Van Velzen R."/>
            <person name="Holmer R."/>
            <person name="Bu F."/>
            <person name="Rutten L."/>
            <person name="Van Zeijl A."/>
            <person name="Liu W."/>
            <person name="Santuari L."/>
            <person name="Cao Q."/>
            <person name="Sharma T."/>
            <person name="Shen D."/>
            <person name="Roswanjaya Y."/>
            <person name="Wardhani T."/>
            <person name="Kalhor M.S."/>
            <person name="Jansen J."/>
            <person name="Van den Hoogen J."/>
            <person name="Gungor B."/>
            <person name="Hartog M."/>
            <person name="Hontelez J."/>
            <person name="Verver J."/>
            <person name="Yang W.-C."/>
            <person name="Schijlen E."/>
            <person name="Repin R."/>
            <person name="Schilthuizen M."/>
            <person name="Schranz E."/>
            <person name="Heidstra R."/>
            <person name="Miyata K."/>
            <person name="Fedorova E."/>
            <person name="Kohlen W."/>
            <person name="Bisseling T."/>
            <person name="Smit S."/>
            <person name="Geurts R."/>
        </authorList>
    </citation>
    <scope>NUCLEOTIDE SEQUENCE [LARGE SCALE GENOMIC DNA]</scope>
    <source>
        <strain evidence="3">cv. WU1-14</strain>
    </source>
</reference>
<keyword evidence="3" id="KW-1185">Reference proteome</keyword>